<gene>
    <name evidence="9" type="ORF">SO694_00030045</name>
</gene>
<comment type="similarity">
    <text evidence="2">Belongs to the peptidase S54 family.</text>
</comment>
<organism evidence="9 10">
    <name type="scientific">Aureococcus anophagefferens</name>
    <name type="common">Harmful bloom alga</name>
    <dbReference type="NCBI Taxonomy" id="44056"/>
    <lineage>
        <taxon>Eukaryota</taxon>
        <taxon>Sar</taxon>
        <taxon>Stramenopiles</taxon>
        <taxon>Ochrophyta</taxon>
        <taxon>Pelagophyceae</taxon>
        <taxon>Pelagomonadales</taxon>
        <taxon>Pelagomonadaceae</taxon>
        <taxon>Aureococcus</taxon>
    </lineage>
</organism>
<feature type="domain" description="Peptidase S54 rhomboid" evidence="8">
    <location>
        <begin position="558"/>
        <end position="705"/>
    </location>
</feature>
<evidence type="ECO:0000313" key="10">
    <source>
        <dbReference type="Proteomes" id="UP001363151"/>
    </source>
</evidence>
<name>A0ABR1FJT2_AURAN</name>
<dbReference type="Proteomes" id="UP001363151">
    <property type="component" value="Unassembled WGS sequence"/>
</dbReference>
<feature type="region of interest" description="Disordered" evidence="6">
    <location>
        <begin position="1"/>
        <end position="54"/>
    </location>
</feature>
<dbReference type="EMBL" id="JBBJCI010000370">
    <property type="protein sequence ID" value="KAK7232193.1"/>
    <property type="molecule type" value="Genomic_DNA"/>
</dbReference>
<evidence type="ECO:0000313" key="9">
    <source>
        <dbReference type="EMBL" id="KAK7232193.1"/>
    </source>
</evidence>
<dbReference type="Pfam" id="PF01694">
    <property type="entry name" value="Rhomboid"/>
    <property type="match status" value="1"/>
</dbReference>
<feature type="transmembrane region" description="Helical" evidence="7">
    <location>
        <begin position="622"/>
        <end position="643"/>
    </location>
</feature>
<feature type="compositionally biased region" description="Acidic residues" evidence="6">
    <location>
        <begin position="28"/>
        <end position="49"/>
    </location>
</feature>
<dbReference type="Gene3D" id="1.20.1540.10">
    <property type="entry name" value="Rhomboid-like"/>
    <property type="match status" value="1"/>
</dbReference>
<evidence type="ECO:0000256" key="3">
    <source>
        <dbReference type="ARBA" id="ARBA00022692"/>
    </source>
</evidence>
<keyword evidence="3 7" id="KW-0812">Transmembrane</keyword>
<evidence type="ECO:0000256" key="1">
    <source>
        <dbReference type="ARBA" id="ARBA00004141"/>
    </source>
</evidence>
<evidence type="ECO:0000256" key="6">
    <source>
        <dbReference type="SAM" id="MobiDB-lite"/>
    </source>
</evidence>
<dbReference type="InterPro" id="IPR035952">
    <property type="entry name" value="Rhomboid-like_sf"/>
</dbReference>
<protein>
    <submittedName>
        <fullName evidence="9">Serine-type endopeptidase</fullName>
    </submittedName>
</protein>
<evidence type="ECO:0000256" key="5">
    <source>
        <dbReference type="ARBA" id="ARBA00023136"/>
    </source>
</evidence>
<reference evidence="9 10" key="1">
    <citation type="submission" date="2024-03" db="EMBL/GenBank/DDBJ databases">
        <title>Aureococcus anophagefferens CCMP1851 and Kratosvirus quantuckense: Draft genome of a second virus-susceptible host strain in the model system.</title>
        <authorList>
            <person name="Chase E."/>
            <person name="Truchon A.R."/>
            <person name="Schepens W."/>
            <person name="Wilhelm S.W."/>
        </authorList>
    </citation>
    <scope>NUCLEOTIDE SEQUENCE [LARGE SCALE GENOMIC DNA]</scope>
    <source>
        <strain evidence="9 10">CCMP1851</strain>
    </source>
</reference>
<feature type="transmembrane region" description="Helical" evidence="7">
    <location>
        <begin position="686"/>
        <end position="706"/>
    </location>
</feature>
<sequence>MSSESPTRTSDSSRRPSVEEKQSGAEVAPEDEYVELGEMEEESAADAESEDKVRVDVDTKPGLSRFKLAALRVMRENAVAKRLAMFKALRATDMTSSYAAEYTGAVEAKTVAFHRRLERGAGLELFYTKGKRLPGSYANVKGRATSVGDARLRVVMHAGHGLVWWRGHKFGPVKAFRTRGITHCFAVEDILQVGLLQGDKKGLSFFVKLKRPASVVTWHGGRHVKDSEAFEPFSLVFSAQTRATASIFMGGFELLRRHHTQLFHEDDEVDEADAYSLAPQATPSGLSEEPTLVETATASLRAAAGLKPRKSLVINGKIKATDLQSSKTASFAGAAPLGRPSIHAFTRGGVPAGTARRASDAKAVPAHVLPSHFSIVSSFFEPHRDPTHQHYHQDIQARIVEVYYEAFVEDPDLDLLQQPKIRLPNGNRFRLPTEHFCEGVWCTATATVDPNGYDEDRNTYTLIYHEGPFENRKGTVIKIAGFPQGTMFEKVPREHIFVDIFDQPSKGKPYFTLGATFVQVLLYALWTYTPASRGPHGGPSTLALDVVSAWPDCEDQRSEVWRYWGYQFVHGSNAHITFNALVQMATGIPLELAHGSFLVGLVYNLGVVVGALSVMFSDPTTLVVGASGGVYCLFGAHFGHTCLNFHELHRGIFNRWTRFGLLGAFVAIDSYLAYQDLRENKNDASTSYSAHIGGFIAGIGFSSLCFHELVEHSFVEEAVRFGSALVVVVLAVYLAINAAVMDPIKGIHTPVRSEVYCCYQTAYCSGFSKSDNDLFSCSWDGDKYIVWPDPALGGYGWRQPDTTFSCDQLVDWAAGDSAPTAN</sequence>
<feature type="transmembrane region" description="Helical" evidence="7">
    <location>
        <begin position="718"/>
        <end position="736"/>
    </location>
</feature>
<keyword evidence="5 7" id="KW-0472">Membrane</keyword>
<feature type="compositionally biased region" description="Low complexity" evidence="6">
    <location>
        <begin position="1"/>
        <end position="10"/>
    </location>
</feature>
<comment type="subcellular location">
    <subcellularLocation>
        <location evidence="1">Membrane</location>
        <topology evidence="1">Multi-pass membrane protein</topology>
    </subcellularLocation>
</comment>
<dbReference type="PANTHER" id="PTHR45840:SF2">
    <property type="entry name" value="PROTEIN RHOMBOID-RELATED"/>
    <property type="match status" value="1"/>
</dbReference>
<comment type="caution">
    <text evidence="9">The sequence shown here is derived from an EMBL/GenBank/DDBJ whole genome shotgun (WGS) entry which is preliminary data.</text>
</comment>
<dbReference type="InterPro" id="IPR051739">
    <property type="entry name" value="Rhomboid_IM_Serine_Proteases"/>
</dbReference>
<feature type="transmembrane region" description="Helical" evidence="7">
    <location>
        <begin position="597"/>
        <end position="616"/>
    </location>
</feature>
<evidence type="ECO:0000256" key="2">
    <source>
        <dbReference type="ARBA" id="ARBA00009045"/>
    </source>
</evidence>
<keyword evidence="4 7" id="KW-1133">Transmembrane helix</keyword>
<dbReference type="InterPro" id="IPR022764">
    <property type="entry name" value="Peptidase_S54_rhomboid_dom"/>
</dbReference>
<proteinExistence type="inferred from homology"/>
<keyword evidence="10" id="KW-1185">Reference proteome</keyword>
<evidence type="ECO:0000256" key="7">
    <source>
        <dbReference type="SAM" id="Phobius"/>
    </source>
</evidence>
<feature type="transmembrane region" description="Helical" evidence="7">
    <location>
        <begin position="655"/>
        <end position="674"/>
    </location>
</feature>
<evidence type="ECO:0000259" key="8">
    <source>
        <dbReference type="Pfam" id="PF01694"/>
    </source>
</evidence>
<accession>A0ABR1FJT2</accession>
<feature type="compositionally biased region" description="Basic and acidic residues" evidence="6">
    <location>
        <begin position="11"/>
        <end position="23"/>
    </location>
</feature>
<dbReference type="PANTHER" id="PTHR45840">
    <property type="entry name" value="RHOMBOID-RELATED PROTEIN"/>
    <property type="match status" value="1"/>
</dbReference>
<dbReference type="SUPFAM" id="SSF144091">
    <property type="entry name" value="Rhomboid-like"/>
    <property type="match status" value="1"/>
</dbReference>
<evidence type="ECO:0000256" key="4">
    <source>
        <dbReference type="ARBA" id="ARBA00022989"/>
    </source>
</evidence>